<evidence type="ECO:0000256" key="1">
    <source>
        <dbReference type="SAM" id="SignalP"/>
    </source>
</evidence>
<keyword evidence="3" id="KW-1185">Reference proteome</keyword>
<feature type="signal peptide" evidence="1">
    <location>
        <begin position="1"/>
        <end position="30"/>
    </location>
</feature>
<name>A0A8T0IEQ8_CERPU</name>
<sequence>MATLAAFASWADKLLMISGIFLILTICCCARCDEKVANWTTGTVTIMTLVGET</sequence>
<protein>
    <submittedName>
        <fullName evidence="2">Uncharacterized protein</fullName>
    </submittedName>
</protein>
<reference evidence="2" key="1">
    <citation type="submission" date="2020-06" db="EMBL/GenBank/DDBJ databases">
        <title>WGS assembly of Ceratodon purpureus strain R40.</title>
        <authorList>
            <person name="Carey S.B."/>
            <person name="Jenkins J."/>
            <person name="Shu S."/>
            <person name="Lovell J.T."/>
            <person name="Sreedasyam A."/>
            <person name="Maumus F."/>
            <person name="Tiley G.P."/>
            <person name="Fernandez-Pozo N."/>
            <person name="Barry K."/>
            <person name="Chen C."/>
            <person name="Wang M."/>
            <person name="Lipzen A."/>
            <person name="Daum C."/>
            <person name="Saski C.A."/>
            <person name="Payton A.C."/>
            <person name="Mcbreen J.C."/>
            <person name="Conrad R.E."/>
            <person name="Kollar L.M."/>
            <person name="Olsson S."/>
            <person name="Huttunen S."/>
            <person name="Landis J.B."/>
            <person name="Wickett N.J."/>
            <person name="Johnson M.G."/>
            <person name="Rensing S.A."/>
            <person name="Grimwood J."/>
            <person name="Schmutz J."/>
            <person name="Mcdaniel S.F."/>
        </authorList>
    </citation>
    <scope>NUCLEOTIDE SEQUENCE</scope>
    <source>
        <strain evidence="2">R40</strain>
    </source>
</reference>
<dbReference type="Proteomes" id="UP000822688">
    <property type="component" value="Chromosome 3"/>
</dbReference>
<organism evidence="2 3">
    <name type="scientific">Ceratodon purpureus</name>
    <name type="common">Fire moss</name>
    <name type="synonym">Dicranum purpureum</name>
    <dbReference type="NCBI Taxonomy" id="3225"/>
    <lineage>
        <taxon>Eukaryota</taxon>
        <taxon>Viridiplantae</taxon>
        <taxon>Streptophyta</taxon>
        <taxon>Embryophyta</taxon>
        <taxon>Bryophyta</taxon>
        <taxon>Bryophytina</taxon>
        <taxon>Bryopsida</taxon>
        <taxon>Dicranidae</taxon>
        <taxon>Pseudoditrichales</taxon>
        <taxon>Ditrichaceae</taxon>
        <taxon>Ceratodon</taxon>
    </lineage>
</organism>
<dbReference type="EMBL" id="CM026423">
    <property type="protein sequence ID" value="KAG0581852.1"/>
    <property type="molecule type" value="Genomic_DNA"/>
</dbReference>
<accession>A0A8T0IEQ8</accession>
<dbReference type="AlphaFoldDB" id="A0A8T0IEQ8"/>
<feature type="chain" id="PRO_5035733830" evidence="1">
    <location>
        <begin position="31"/>
        <end position="53"/>
    </location>
</feature>
<keyword evidence="1" id="KW-0732">Signal</keyword>
<comment type="caution">
    <text evidence="2">The sequence shown here is derived from an EMBL/GenBank/DDBJ whole genome shotgun (WGS) entry which is preliminary data.</text>
</comment>
<proteinExistence type="predicted"/>
<gene>
    <name evidence="2" type="ORF">KC19_3G014500</name>
</gene>
<evidence type="ECO:0000313" key="3">
    <source>
        <dbReference type="Proteomes" id="UP000822688"/>
    </source>
</evidence>
<evidence type="ECO:0000313" key="2">
    <source>
        <dbReference type="EMBL" id="KAG0581852.1"/>
    </source>
</evidence>